<protein>
    <submittedName>
        <fullName evidence="1">Putative tail tubular protein</fullName>
    </submittedName>
</protein>
<evidence type="ECO:0000313" key="2">
    <source>
        <dbReference type="EMBL" id="QJI00174.1"/>
    </source>
</evidence>
<gene>
    <name evidence="1" type="ORF">TM448A00264_0044</name>
    <name evidence="2" type="ORF">TM448B01856_0008</name>
</gene>
<evidence type="ECO:0000313" key="1">
    <source>
        <dbReference type="EMBL" id="QJA45666.1"/>
    </source>
</evidence>
<organism evidence="1">
    <name type="scientific">viral metagenome</name>
    <dbReference type="NCBI Taxonomy" id="1070528"/>
    <lineage>
        <taxon>unclassified sequences</taxon>
        <taxon>metagenomes</taxon>
        <taxon>organismal metagenomes</taxon>
    </lineage>
</organism>
<dbReference type="EMBL" id="MT144834">
    <property type="protein sequence ID" value="QJI00174.1"/>
    <property type="molecule type" value="Genomic_DNA"/>
</dbReference>
<name>A0A6H1ZCM9_9ZZZZ</name>
<dbReference type="EMBL" id="MT143994">
    <property type="protein sequence ID" value="QJA45666.1"/>
    <property type="molecule type" value="Genomic_DNA"/>
</dbReference>
<sequence>MASQVEIANVSLGLCGSARINAVTEDSKGAQYVNQFWALARQFCLSAHPWNFALKRRSLASQTTDPTFEWAYAFPLPEDCLRAWQVGNPEDEIEWRVEMVGEGDNAVKCIVTNESTCNLLYVYDVTDTGRWSPYFAVAMAYYLAVWLCFPITADDAWVQRLEVAAERMLGKAKAADAQEGTPENIMTSDWENARLV</sequence>
<accession>A0A6H1ZCM9</accession>
<proteinExistence type="predicted"/>
<dbReference type="AlphaFoldDB" id="A0A6H1ZCM9"/>
<reference evidence="1" key="1">
    <citation type="submission" date="2020-03" db="EMBL/GenBank/DDBJ databases">
        <title>The deep terrestrial virosphere.</title>
        <authorList>
            <person name="Holmfeldt K."/>
            <person name="Nilsson E."/>
            <person name="Simone D."/>
            <person name="Lopez-Fernandez M."/>
            <person name="Wu X."/>
            <person name="de Brujin I."/>
            <person name="Lundin D."/>
            <person name="Andersson A."/>
            <person name="Bertilsson S."/>
            <person name="Dopson M."/>
        </authorList>
    </citation>
    <scope>NUCLEOTIDE SEQUENCE</scope>
    <source>
        <strain evidence="1">TM448A00264</strain>
        <strain evidence="2">TM448B01856</strain>
    </source>
</reference>